<gene>
    <name evidence="1" type="ORF">GCD22_00510</name>
</gene>
<protein>
    <submittedName>
        <fullName evidence="1">Uncharacterized protein</fullName>
    </submittedName>
</protein>
<name>A0A5P9XM11_ACITH</name>
<sequence length="307" mass="35620">MEPVLWWKNFALGIELDAAGTFIYNGIRALHEMHHFQHPVDSFEVLYNLSVGIERLLKVAIILVEHLDDGDQHALEESLITHNTLQLLDRLNSAKNLQLQDAHREFLAILSKFYKSYRYGRYSFGIIPNISEEKLALILFLKRHLSLDVDVNDEFVPLYNTNQIRKFIGRMVRKVSSGVFDVIKNRASELNIYTDELRGDSKAIKVFYGDRLDFVDEELKKKEFILFLMNPAVKSRYIELLRDMEPLDIDVGMAPSYVRALLNDADLPFVEEAVDEAYTELSNVKDRLQFLEVMDSEHLAYDEEDDA</sequence>
<accession>A0A5P9XM11</accession>
<organism evidence="1 2">
    <name type="scientific">Acidithiobacillus thiooxidans ATCC 19377</name>
    <dbReference type="NCBI Taxonomy" id="637390"/>
    <lineage>
        <taxon>Bacteria</taxon>
        <taxon>Pseudomonadati</taxon>
        <taxon>Pseudomonadota</taxon>
        <taxon>Acidithiobacillia</taxon>
        <taxon>Acidithiobacillales</taxon>
        <taxon>Acidithiobacillaceae</taxon>
        <taxon>Acidithiobacillus</taxon>
    </lineage>
</organism>
<dbReference type="RefSeq" id="WP_031575756.1">
    <property type="nucleotide sequence ID" value="NZ_CP045571.1"/>
</dbReference>
<dbReference type="GeneID" id="60694929"/>
<dbReference type="EMBL" id="CP045571">
    <property type="protein sequence ID" value="QFX95017.1"/>
    <property type="molecule type" value="Genomic_DNA"/>
</dbReference>
<dbReference type="Proteomes" id="UP000363590">
    <property type="component" value="Chromosome"/>
</dbReference>
<evidence type="ECO:0000313" key="2">
    <source>
        <dbReference type="Proteomes" id="UP000363590"/>
    </source>
</evidence>
<dbReference type="AlphaFoldDB" id="A0A5P9XM11"/>
<proteinExistence type="predicted"/>
<reference evidence="1 2" key="1">
    <citation type="submission" date="2019-10" db="EMBL/GenBank/DDBJ databases">
        <authorList>
            <person name="Wang R."/>
        </authorList>
    </citation>
    <scope>NUCLEOTIDE SEQUENCE [LARGE SCALE GENOMIC DNA]</scope>
    <source>
        <strain evidence="1 2">ATCC 19377</strain>
    </source>
</reference>
<dbReference type="KEGG" id="atx:GCD22_00510"/>
<evidence type="ECO:0000313" key="1">
    <source>
        <dbReference type="EMBL" id="QFX95017.1"/>
    </source>
</evidence>